<protein>
    <submittedName>
        <fullName evidence="1">Uncharacterized protein</fullName>
    </submittedName>
</protein>
<dbReference type="VEuPathDB" id="FungiDB:CPAG_08174"/>
<reference evidence="1 2" key="1">
    <citation type="submission" date="2007-06" db="EMBL/GenBank/DDBJ databases">
        <title>The Genome Sequence of Coccidioides posadasii RMSCC_3488.</title>
        <authorList>
            <consortium name="Coccidioides Genome Resources Consortium"/>
            <consortium name="The Broad Institute Genome Sequencing Platform"/>
            <person name="Henn M.R."/>
            <person name="Sykes S."/>
            <person name="Young S."/>
            <person name="Jaffe D."/>
            <person name="Berlin A."/>
            <person name="Alvarez P."/>
            <person name="Butler J."/>
            <person name="Gnerre S."/>
            <person name="Grabherr M."/>
            <person name="Mauceli E."/>
            <person name="Brockman W."/>
            <person name="Kodira C."/>
            <person name="Alvarado L."/>
            <person name="Zeng Q."/>
            <person name="Crawford M."/>
            <person name="Antoine C."/>
            <person name="Devon K."/>
            <person name="Galgiani J."/>
            <person name="Orsborn K."/>
            <person name="Lewis M.L."/>
            <person name="Nusbaum C."/>
            <person name="Galagan J."/>
            <person name="Birren B."/>
        </authorList>
    </citation>
    <scope>NUCLEOTIDE SEQUENCE [LARGE SCALE GENOMIC DNA]</scope>
    <source>
        <strain evidence="1 2">RMSCC 3488</strain>
    </source>
</reference>
<dbReference type="AlphaFoldDB" id="A0A0J6FNB3"/>
<reference evidence="2" key="2">
    <citation type="journal article" date="2009" name="Genome Res.">
        <title>Comparative genomic analyses of the human fungal pathogens Coccidioides and their relatives.</title>
        <authorList>
            <person name="Sharpton T.J."/>
            <person name="Stajich J.E."/>
            <person name="Rounsley S.D."/>
            <person name="Gardner M.J."/>
            <person name="Wortman J.R."/>
            <person name="Jordar V.S."/>
            <person name="Maiti R."/>
            <person name="Kodira C.D."/>
            <person name="Neafsey D.E."/>
            <person name="Zeng Q."/>
            <person name="Hung C.-Y."/>
            <person name="McMahan C."/>
            <person name="Muszewska A."/>
            <person name="Grynberg M."/>
            <person name="Mandel M.A."/>
            <person name="Kellner E.M."/>
            <person name="Barker B.M."/>
            <person name="Galgiani J.N."/>
            <person name="Orbach M.J."/>
            <person name="Kirkland T.N."/>
            <person name="Cole G.T."/>
            <person name="Henn M.R."/>
            <person name="Birren B.W."/>
            <person name="Taylor J.W."/>
        </authorList>
    </citation>
    <scope>NUCLEOTIDE SEQUENCE [LARGE SCALE GENOMIC DNA]</scope>
    <source>
        <strain evidence="2">RMSCC 3488</strain>
    </source>
</reference>
<organism evidence="1 2">
    <name type="scientific">Coccidioides posadasii RMSCC 3488</name>
    <dbReference type="NCBI Taxonomy" id="454284"/>
    <lineage>
        <taxon>Eukaryota</taxon>
        <taxon>Fungi</taxon>
        <taxon>Dikarya</taxon>
        <taxon>Ascomycota</taxon>
        <taxon>Pezizomycotina</taxon>
        <taxon>Eurotiomycetes</taxon>
        <taxon>Eurotiomycetidae</taxon>
        <taxon>Onygenales</taxon>
        <taxon>Onygenaceae</taxon>
        <taxon>Coccidioides</taxon>
    </lineage>
</organism>
<evidence type="ECO:0000313" key="1">
    <source>
        <dbReference type="EMBL" id="KMM71873.1"/>
    </source>
</evidence>
<dbReference type="EMBL" id="DS268113">
    <property type="protein sequence ID" value="KMM71873.1"/>
    <property type="molecule type" value="Genomic_DNA"/>
</dbReference>
<proteinExistence type="predicted"/>
<name>A0A0J6FNB3_COCPO</name>
<dbReference type="Proteomes" id="UP000054567">
    <property type="component" value="Unassembled WGS sequence"/>
</dbReference>
<evidence type="ECO:0000313" key="2">
    <source>
        <dbReference type="Proteomes" id="UP000054567"/>
    </source>
</evidence>
<accession>A0A0J6FNB3</accession>
<reference evidence="2" key="3">
    <citation type="journal article" date="2010" name="Genome Res.">
        <title>Population genomic sequencing of Coccidioides fungi reveals recent hybridization and transposon control.</title>
        <authorList>
            <person name="Neafsey D.E."/>
            <person name="Barker B.M."/>
            <person name="Sharpton T.J."/>
            <person name="Stajich J.E."/>
            <person name="Park D.J."/>
            <person name="Whiston E."/>
            <person name="Hung C.-Y."/>
            <person name="McMahan C."/>
            <person name="White J."/>
            <person name="Sykes S."/>
            <person name="Heiman D."/>
            <person name="Young S."/>
            <person name="Zeng Q."/>
            <person name="Abouelleil A."/>
            <person name="Aftuck L."/>
            <person name="Bessette D."/>
            <person name="Brown A."/>
            <person name="FitzGerald M."/>
            <person name="Lui A."/>
            <person name="Macdonald J.P."/>
            <person name="Priest M."/>
            <person name="Orbach M.J."/>
            <person name="Galgiani J.N."/>
            <person name="Kirkland T.N."/>
            <person name="Cole G.T."/>
            <person name="Birren B.W."/>
            <person name="Henn M.R."/>
            <person name="Taylor J.W."/>
            <person name="Rounsley S.D."/>
        </authorList>
    </citation>
    <scope>NUCLEOTIDE SEQUENCE [LARGE SCALE GENOMIC DNA]</scope>
    <source>
        <strain evidence="2">RMSCC 3488</strain>
    </source>
</reference>
<sequence length="121" mass="13698">MTRPSVPNETRNTPGLLLQEPVFCSRCHSVLTVCRRYYLVQRSSTLQLLEQAIHNPALCDIISICKFLALFALGEAYSTRTCLSEDQFPGIGYYVSATRMLRVLSEQPRIDCVEIMVALVR</sequence>
<gene>
    <name evidence="1" type="ORF">CPAG_08174</name>
</gene>